<dbReference type="AlphaFoldDB" id="X1PBL7"/>
<dbReference type="Gene3D" id="2.60.40.10">
    <property type="entry name" value="Immunoglobulins"/>
    <property type="match status" value="1"/>
</dbReference>
<name>X1PBL7_9ZZZZ</name>
<sequence length="215" mass="23437">NYTTLGTTHEFVRAPGAVDYAHNTTVDFGGTAAKYVRLTANSNWGGVLEKYGLSEVHFFHIPVHATEPSPDSGTTDVDVDVVLGFKAGREADTHNVYFSSDEQAVIESTAPVATVTETSFGPLSLDLGTTYYWRVDEVNEAETPTAWESDLWSFTTTDHLVVDDFEDYNDYPPDEVFSTWLDGYGVATNGSTAGYADPDFLAGEHFVETTIVHGG</sequence>
<evidence type="ECO:0000313" key="1">
    <source>
        <dbReference type="EMBL" id="GAI53243.1"/>
    </source>
</evidence>
<reference evidence="1" key="1">
    <citation type="journal article" date="2014" name="Front. Microbiol.">
        <title>High frequency of phylogenetically diverse reductive dehalogenase-homologous genes in deep subseafloor sedimentary metagenomes.</title>
        <authorList>
            <person name="Kawai M."/>
            <person name="Futagami T."/>
            <person name="Toyoda A."/>
            <person name="Takaki Y."/>
            <person name="Nishi S."/>
            <person name="Hori S."/>
            <person name="Arai W."/>
            <person name="Tsubouchi T."/>
            <person name="Morono Y."/>
            <person name="Uchiyama I."/>
            <person name="Ito T."/>
            <person name="Fujiyama A."/>
            <person name="Inagaki F."/>
            <person name="Takami H."/>
        </authorList>
    </citation>
    <scope>NUCLEOTIDE SEQUENCE</scope>
    <source>
        <strain evidence="1">Expedition CK06-06</strain>
    </source>
</reference>
<organism evidence="1">
    <name type="scientific">marine sediment metagenome</name>
    <dbReference type="NCBI Taxonomy" id="412755"/>
    <lineage>
        <taxon>unclassified sequences</taxon>
        <taxon>metagenomes</taxon>
        <taxon>ecological metagenomes</taxon>
    </lineage>
</organism>
<feature type="non-terminal residue" evidence="1">
    <location>
        <position position="1"/>
    </location>
</feature>
<feature type="non-terminal residue" evidence="1">
    <location>
        <position position="215"/>
    </location>
</feature>
<dbReference type="InterPro" id="IPR013783">
    <property type="entry name" value="Ig-like_fold"/>
</dbReference>
<proteinExistence type="predicted"/>
<comment type="caution">
    <text evidence="1">The sequence shown here is derived from an EMBL/GenBank/DDBJ whole genome shotgun (WGS) entry which is preliminary data.</text>
</comment>
<accession>X1PBL7</accession>
<protein>
    <submittedName>
        <fullName evidence="1">Uncharacterized protein</fullName>
    </submittedName>
</protein>
<gene>
    <name evidence="1" type="ORF">S06H3_58237</name>
</gene>
<dbReference type="EMBL" id="BARV01037679">
    <property type="protein sequence ID" value="GAI53243.1"/>
    <property type="molecule type" value="Genomic_DNA"/>
</dbReference>